<keyword evidence="4" id="KW-0472">Membrane</keyword>
<dbReference type="InterPro" id="IPR000432">
    <property type="entry name" value="DNA_mismatch_repair_MutS_C"/>
</dbReference>
<dbReference type="KEGG" id="nia:A8C56_18050"/>
<sequence length="594" mass="67529">MDTVYKERTERFSREANQLQQKLSWLSFFRLLLFVLFIYLLYRSTQTGAGGTIAGAIAAFIAFIMVVKWYERLQQTLRYYKALAKYNTDELLFLDTNRSVYPDGKEYEDPHHPYSYDLDLFGEGSLYAHLNRCSTLFGRKELAGLLLNPDTATIAERQQAIGELAALNDFRQQLYAKGSLQEAGEKDLNQLMEWIHTKKTSFSKPLYLFLMLFPLITIGSSLYYIFVTDSNEVFRIIYSSFVINLIIAFAFGKKIAAQLSVSTSVNKILVAYKEQLQLIEDQSFQSPLLQSLQQQLKNSPQPASGQLRRLASLFEYLESVVNLVVSILLNGLFLFHVHVLYCLSLWKRQYAAAIPGWLEVIGKFEALGSLGNFYFNNPENCFPQISAVPDLQATGLGHPLIRKEKRICNDVSFHQQQFIILTGSNMSGKSTFLRTVGMNLVLARSGSAVTAASFIFYPFAVFVSMRITDSLQESESFFYAELKRLQTIVQHLQQDNNTFVILDEILRGTNSNDKRNGTIGLIRKLARFNAFGIIATHDVVVADLIREYPGYIANKAFESEIVNDELIFDYKLKEGVCTKLSASYLMKKLGVIDE</sequence>
<protein>
    <submittedName>
        <fullName evidence="6">DNA mismatch repair protein MutS</fullName>
    </submittedName>
</protein>
<dbReference type="PANTHER" id="PTHR11361">
    <property type="entry name" value="DNA MISMATCH REPAIR PROTEIN MUTS FAMILY MEMBER"/>
    <property type="match status" value="1"/>
</dbReference>
<accession>A0A1A9I4Y9</accession>
<dbReference type="GO" id="GO:0005524">
    <property type="term" value="F:ATP binding"/>
    <property type="evidence" value="ECO:0007669"/>
    <property type="project" value="UniProtKB-KW"/>
</dbReference>
<evidence type="ECO:0000256" key="4">
    <source>
        <dbReference type="SAM" id="Phobius"/>
    </source>
</evidence>
<evidence type="ECO:0000259" key="5">
    <source>
        <dbReference type="SMART" id="SM00534"/>
    </source>
</evidence>
<dbReference type="Proteomes" id="UP000077667">
    <property type="component" value="Chromosome"/>
</dbReference>
<dbReference type="OrthoDB" id="9802448at2"/>
<keyword evidence="7" id="KW-1185">Reference proteome</keyword>
<dbReference type="GO" id="GO:0005829">
    <property type="term" value="C:cytosol"/>
    <property type="evidence" value="ECO:0007669"/>
    <property type="project" value="TreeGrafter"/>
</dbReference>
<dbReference type="GO" id="GO:0006298">
    <property type="term" value="P:mismatch repair"/>
    <property type="evidence" value="ECO:0007669"/>
    <property type="project" value="InterPro"/>
</dbReference>
<name>A0A1A9I4Y9_9BACT</name>
<proteinExistence type="predicted"/>
<dbReference type="EMBL" id="CP015772">
    <property type="protein sequence ID" value="ANH82623.1"/>
    <property type="molecule type" value="Genomic_DNA"/>
</dbReference>
<feature type="transmembrane region" description="Helical" evidence="4">
    <location>
        <begin position="206"/>
        <end position="227"/>
    </location>
</feature>
<dbReference type="InterPro" id="IPR027417">
    <property type="entry name" value="P-loop_NTPase"/>
</dbReference>
<dbReference type="SMART" id="SM00534">
    <property type="entry name" value="MUTSac"/>
    <property type="match status" value="1"/>
</dbReference>
<dbReference type="PANTHER" id="PTHR11361:SF99">
    <property type="entry name" value="DNA MISMATCH REPAIR PROTEIN"/>
    <property type="match status" value="1"/>
</dbReference>
<keyword evidence="3" id="KW-0238">DNA-binding</keyword>
<dbReference type="Pfam" id="PF05192">
    <property type="entry name" value="MutS_III"/>
    <property type="match status" value="1"/>
</dbReference>
<feature type="transmembrane region" description="Helical" evidence="4">
    <location>
        <begin position="233"/>
        <end position="252"/>
    </location>
</feature>
<dbReference type="Pfam" id="PF00488">
    <property type="entry name" value="MutS_V"/>
    <property type="match status" value="1"/>
</dbReference>
<reference evidence="6 7" key="1">
    <citation type="submission" date="2016-05" db="EMBL/GenBank/DDBJ databases">
        <title>Niabella ginsenosidivorans BS26 whole genome sequencing.</title>
        <authorList>
            <person name="Im W.T."/>
            <person name="Siddiqi M.Z."/>
        </authorList>
    </citation>
    <scope>NUCLEOTIDE SEQUENCE [LARGE SCALE GENOMIC DNA]</scope>
    <source>
        <strain evidence="6 7">BS26</strain>
    </source>
</reference>
<organism evidence="6 7">
    <name type="scientific">Niabella ginsenosidivorans</name>
    <dbReference type="NCBI Taxonomy" id="1176587"/>
    <lineage>
        <taxon>Bacteria</taxon>
        <taxon>Pseudomonadati</taxon>
        <taxon>Bacteroidota</taxon>
        <taxon>Chitinophagia</taxon>
        <taxon>Chitinophagales</taxon>
        <taxon>Chitinophagaceae</taxon>
        <taxon>Niabella</taxon>
    </lineage>
</organism>
<dbReference type="SUPFAM" id="SSF48334">
    <property type="entry name" value="DNA repair protein MutS, domain III"/>
    <property type="match status" value="1"/>
</dbReference>
<dbReference type="GO" id="GO:0030983">
    <property type="term" value="F:mismatched DNA binding"/>
    <property type="evidence" value="ECO:0007669"/>
    <property type="project" value="InterPro"/>
</dbReference>
<dbReference type="Gene3D" id="1.10.1420.10">
    <property type="match status" value="1"/>
</dbReference>
<dbReference type="InterPro" id="IPR045076">
    <property type="entry name" value="MutS"/>
</dbReference>
<feature type="transmembrane region" description="Helical" evidence="4">
    <location>
        <begin position="23"/>
        <end position="42"/>
    </location>
</feature>
<dbReference type="STRING" id="1176587.A8C56_18050"/>
<dbReference type="AlphaFoldDB" id="A0A1A9I4Y9"/>
<dbReference type="RefSeq" id="WP_067759169.1">
    <property type="nucleotide sequence ID" value="NZ_CP015772.1"/>
</dbReference>
<evidence type="ECO:0000256" key="2">
    <source>
        <dbReference type="ARBA" id="ARBA00022840"/>
    </source>
</evidence>
<gene>
    <name evidence="6" type="ORF">A8C56_18050</name>
</gene>
<feature type="transmembrane region" description="Helical" evidence="4">
    <location>
        <begin position="48"/>
        <end position="70"/>
    </location>
</feature>
<evidence type="ECO:0000313" key="6">
    <source>
        <dbReference type="EMBL" id="ANH82623.1"/>
    </source>
</evidence>
<keyword evidence="1" id="KW-0547">Nucleotide-binding</keyword>
<keyword evidence="2" id="KW-0067">ATP-binding</keyword>
<evidence type="ECO:0000313" key="7">
    <source>
        <dbReference type="Proteomes" id="UP000077667"/>
    </source>
</evidence>
<dbReference type="GO" id="GO:0140664">
    <property type="term" value="F:ATP-dependent DNA damage sensor activity"/>
    <property type="evidence" value="ECO:0007669"/>
    <property type="project" value="InterPro"/>
</dbReference>
<dbReference type="Gene3D" id="3.40.50.300">
    <property type="entry name" value="P-loop containing nucleotide triphosphate hydrolases"/>
    <property type="match status" value="1"/>
</dbReference>
<feature type="domain" description="DNA mismatch repair proteins mutS family" evidence="5">
    <location>
        <begin position="416"/>
        <end position="594"/>
    </location>
</feature>
<dbReference type="InterPro" id="IPR007696">
    <property type="entry name" value="DNA_mismatch_repair_MutS_core"/>
</dbReference>
<evidence type="ECO:0000256" key="1">
    <source>
        <dbReference type="ARBA" id="ARBA00022741"/>
    </source>
</evidence>
<dbReference type="SUPFAM" id="SSF52540">
    <property type="entry name" value="P-loop containing nucleoside triphosphate hydrolases"/>
    <property type="match status" value="1"/>
</dbReference>
<keyword evidence="4" id="KW-1133">Transmembrane helix</keyword>
<feature type="transmembrane region" description="Helical" evidence="4">
    <location>
        <begin position="316"/>
        <end position="341"/>
    </location>
</feature>
<dbReference type="InterPro" id="IPR036187">
    <property type="entry name" value="DNA_mismatch_repair_MutS_sf"/>
</dbReference>
<keyword evidence="4" id="KW-0812">Transmembrane</keyword>
<evidence type="ECO:0000256" key="3">
    <source>
        <dbReference type="ARBA" id="ARBA00023125"/>
    </source>
</evidence>